<accession>A0A7X0EDP0</accession>
<dbReference type="Pfam" id="PF06379">
    <property type="entry name" value="RhaT"/>
    <property type="match status" value="1"/>
</dbReference>
<dbReference type="Proteomes" id="UP000539175">
    <property type="component" value="Unassembled WGS sequence"/>
</dbReference>
<dbReference type="RefSeq" id="WP_184802904.1">
    <property type="nucleotide sequence ID" value="NZ_JACIIZ010000010.1"/>
</dbReference>
<dbReference type="AlphaFoldDB" id="A0A7X0EDP0"/>
<feature type="transmembrane region" description="Helical" evidence="9">
    <location>
        <begin position="62"/>
        <end position="84"/>
    </location>
</feature>
<dbReference type="GO" id="GO:0016020">
    <property type="term" value="C:membrane"/>
    <property type="evidence" value="ECO:0007669"/>
    <property type="project" value="InterPro"/>
</dbReference>
<comment type="caution">
    <text evidence="10">The sequence shown here is derived from an EMBL/GenBank/DDBJ whole genome shotgun (WGS) entry which is preliminary data.</text>
</comment>
<feature type="transmembrane region" description="Helical" evidence="9">
    <location>
        <begin position="261"/>
        <end position="283"/>
    </location>
</feature>
<reference evidence="10 11" key="1">
    <citation type="submission" date="2020-08" db="EMBL/GenBank/DDBJ databases">
        <title>Genomic Encyclopedia of Type Strains, Phase IV (KMG-IV): sequencing the most valuable type-strain genomes for metagenomic binning, comparative biology and taxonomic classification.</title>
        <authorList>
            <person name="Goeker M."/>
        </authorList>
    </citation>
    <scope>NUCLEOTIDE SEQUENCE [LARGE SCALE GENOMIC DNA]</scope>
    <source>
        <strain evidence="10 11">DSM 22198</strain>
    </source>
</reference>
<dbReference type="InterPro" id="IPR004673">
    <property type="entry name" value="L-rhamnose-proton_sym_RhaT"/>
</dbReference>
<evidence type="ECO:0000256" key="6">
    <source>
        <dbReference type="ARBA" id="ARBA00022847"/>
    </source>
</evidence>
<feature type="transmembrane region" description="Helical" evidence="9">
    <location>
        <begin position="216"/>
        <end position="240"/>
    </location>
</feature>
<protein>
    <submittedName>
        <fullName evidence="10">L-rhamnose-H+ transport protein</fullName>
    </submittedName>
</protein>
<evidence type="ECO:0000256" key="3">
    <source>
        <dbReference type="ARBA" id="ARBA00022519"/>
    </source>
</evidence>
<keyword evidence="2" id="KW-1003">Cell membrane</keyword>
<evidence type="ECO:0000256" key="5">
    <source>
        <dbReference type="ARBA" id="ARBA00022692"/>
    </source>
</evidence>
<keyword evidence="4" id="KW-0762">Sugar transport</keyword>
<feature type="transmembrane region" description="Helical" evidence="9">
    <location>
        <begin position="96"/>
        <end position="117"/>
    </location>
</feature>
<evidence type="ECO:0000256" key="7">
    <source>
        <dbReference type="ARBA" id="ARBA00022989"/>
    </source>
</evidence>
<proteinExistence type="predicted"/>
<dbReference type="EMBL" id="JACIIZ010000010">
    <property type="protein sequence ID" value="MBB6252958.1"/>
    <property type="molecule type" value="Genomic_DNA"/>
</dbReference>
<dbReference type="GO" id="GO:0015153">
    <property type="term" value="F:rhamnose transmembrane transporter activity"/>
    <property type="evidence" value="ECO:0007669"/>
    <property type="project" value="InterPro"/>
</dbReference>
<evidence type="ECO:0000313" key="10">
    <source>
        <dbReference type="EMBL" id="MBB6252958.1"/>
    </source>
</evidence>
<keyword evidence="1" id="KW-0813">Transport</keyword>
<evidence type="ECO:0000313" key="11">
    <source>
        <dbReference type="Proteomes" id="UP000539175"/>
    </source>
</evidence>
<keyword evidence="7 9" id="KW-1133">Transmembrane helix</keyword>
<feature type="transmembrane region" description="Helical" evidence="9">
    <location>
        <begin position="295"/>
        <end position="316"/>
    </location>
</feature>
<organism evidence="10 11">
    <name type="scientific">Nitrospirillum iridis</name>
    <dbReference type="NCBI Taxonomy" id="765888"/>
    <lineage>
        <taxon>Bacteria</taxon>
        <taxon>Pseudomonadati</taxon>
        <taxon>Pseudomonadota</taxon>
        <taxon>Alphaproteobacteria</taxon>
        <taxon>Rhodospirillales</taxon>
        <taxon>Azospirillaceae</taxon>
        <taxon>Nitrospirillum</taxon>
    </lineage>
</organism>
<dbReference type="NCBIfam" id="NF010024">
    <property type="entry name" value="PRK13499.1-4"/>
    <property type="match status" value="1"/>
</dbReference>
<evidence type="ECO:0000256" key="9">
    <source>
        <dbReference type="SAM" id="Phobius"/>
    </source>
</evidence>
<evidence type="ECO:0000256" key="4">
    <source>
        <dbReference type="ARBA" id="ARBA00022597"/>
    </source>
</evidence>
<feature type="transmembrane region" description="Helical" evidence="9">
    <location>
        <begin position="6"/>
        <end position="24"/>
    </location>
</feature>
<evidence type="ECO:0000256" key="1">
    <source>
        <dbReference type="ARBA" id="ARBA00022448"/>
    </source>
</evidence>
<keyword evidence="8 9" id="KW-0472">Membrane</keyword>
<gene>
    <name evidence="10" type="ORF">FHS74_003527</name>
</gene>
<sequence>MGANPVLGVFFHWLGGLASASFYVPYRGVRNWSWPVFWLVGGVFSWILAPWLFALVKTENLGAVLAAAPTRTLVLCYLFGALWGLGGLTFGLTLRYLGMSLGMAVALGLTAAFGTLIPPLVSGDLVGSLMRTRHGLVILGGVAVCLVGIAIVGWAGRLKEGDGIEQQAVAEFDFKRGILIAIFSGIMSSCFAYGLAAGEPIRQLTLAHGTDPLSQGLPVLVVVLSGGFTTNFLWCLYLIIRDGCFAEFTGGQGRTATAPPPLLRNYALCALAGIAWYLQFFFYTMGESQMGRFGFSSWTLHMASIIIFATLWGFMLKEWAGSSRRTRAILGLGIAVLVLSTGVIGFGNYMGTLAP</sequence>
<keyword evidence="6" id="KW-0769">Symport</keyword>
<dbReference type="GO" id="GO:0015293">
    <property type="term" value="F:symporter activity"/>
    <property type="evidence" value="ECO:0007669"/>
    <property type="project" value="UniProtKB-KW"/>
</dbReference>
<evidence type="ECO:0000256" key="2">
    <source>
        <dbReference type="ARBA" id="ARBA00022475"/>
    </source>
</evidence>
<feature type="transmembrane region" description="Helical" evidence="9">
    <location>
        <begin position="137"/>
        <end position="156"/>
    </location>
</feature>
<feature type="transmembrane region" description="Helical" evidence="9">
    <location>
        <begin position="177"/>
        <end position="196"/>
    </location>
</feature>
<name>A0A7X0EDP0_9PROT</name>
<keyword evidence="3" id="KW-0997">Cell inner membrane</keyword>
<feature type="transmembrane region" description="Helical" evidence="9">
    <location>
        <begin position="328"/>
        <end position="350"/>
    </location>
</feature>
<feature type="transmembrane region" description="Helical" evidence="9">
    <location>
        <begin position="36"/>
        <end position="56"/>
    </location>
</feature>
<evidence type="ECO:0000256" key="8">
    <source>
        <dbReference type="ARBA" id="ARBA00023136"/>
    </source>
</evidence>
<keyword evidence="11" id="KW-1185">Reference proteome</keyword>
<keyword evidence="5 9" id="KW-0812">Transmembrane</keyword>